<dbReference type="Proteomes" id="UP000593577">
    <property type="component" value="Unassembled WGS sequence"/>
</dbReference>
<proteinExistence type="predicted"/>
<evidence type="ECO:0000313" key="2">
    <source>
        <dbReference type="Proteomes" id="UP000593577"/>
    </source>
</evidence>
<reference evidence="1 2" key="1">
    <citation type="journal article" date="2019" name="Genome Biol. Evol.">
        <title>Insights into the evolution of the New World diploid cottons (Gossypium, subgenus Houzingenia) based on genome sequencing.</title>
        <authorList>
            <person name="Grover C.E."/>
            <person name="Arick M.A. 2nd"/>
            <person name="Thrash A."/>
            <person name="Conover J.L."/>
            <person name="Sanders W.S."/>
            <person name="Peterson D.G."/>
            <person name="Frelichowski J.E."/>
            <person name="Scheffler J.A."/>
            <person name="Scheffler B.E."/>
            <person name="Wendel J.F."/>
        </authorList>
    </citation>
    <scope>NUCLEOTIDE SEQUENCE [LARGE SCALE GENOMIC DNA]</scope>
    <source>
        <strain evidence="1">185</strain>
        <tissue evidence="1">Leaf</tissue>
    </source>
</reference>
<protein>
    <submittedName>
        <fullName evidence="1">Uncharacterized protein</fullName>
    </submittedName>
</protein>
<evidence type="ECO:0000313" key="1">
    <source>
        <dbReference type="EMBL" id="MBA0682274.1"/>
    </source>
</evidence>
<keyword evidence="2" id="KW-1185">Reference proteome</keyword>
<dbReference type="AlphaFoldDB" id="A0A7J8X5P3"/>
<organism evidence="1 2">
    <name type="scientific">Gossypium aridum</name>
    <name type="common">American cotton</name>
    <name type="synonym">Erioxylum aridum</name>
    <dbReference type="NCBI Taxonomy" id="34290"/>
    <lineage>
        <taxon>Eukaryota</taxon>
        <taxon>Viridiplantae</taxon>
        <taxon>Streptophyta</taxon>
        <taxon>Embryophyta</taxon>
        <taxon>Tracheophyta</taxon>
        <taxon>Spermatophyta</taxon>
        <taxon>Magnoliopsida</taxon>
        <taxon>eudicotyledons</taxon>
        <taxon>Gunneridae</taxon>
        <taxon>Pentapetalae</taxon>
        <taxon>rosids</taxon>
        <taxon>malvids</taxon>
        <taxon>Malvales</taxon>
        <taxon>Malvaceae</taxon>
        <taxon>Malvoideae</taxon>
        <taxon>Gossypium</taxon>
    </lineage>
</organism>
<dbReference type="EMBL" id="JABFAA010000005">
    <property type="protein sequence ID" value="MBA0682274.1"/>
    <property type="molecule type" value="Genomic_DNA"/>
</dbReference>
<sequence length="39" mass="4723">MELKKALKEYKKKYFRSKRVVTRLPIVLQLCMERHTSLG</sequence>
<accession>A0A7J8X5P3</accession>
<comment type="caution">
    <text evidence="1">The sequence shown here is derived from an EMBL/GenBank/DDBJ whole genome shotgun (WGS) entry which is preliminary data.</text>
</comment>
<name>A0A7J8X5P3_GOSAI</name>
<gene>
    <name evidence="1" type="ORF">Goari_024005</name>
</gene>